<dbReference type="InterPro" id="IPR025110">
    <property type="entry name" value="AMP-bd_C"/>
</dbReference>
<dbReference type="Proteomes" id="UP000465810">
    <property type="component" value="Unassembled WGS sequence"/>
</dbReference>
<dbReference type="GO" id="GO:0031956">
    <property type="term" value="F:medium-chain fatty acid-CoA ligase activity"/>
    <property type="evidence" value="ECO:0007669"/>
    <property type="project" value="TreeGrafter"/>
</dbReference>
<organism evidence="5 6">
    <name type="scientific">Novosphingobium silvae</name>
    <dbReference type="NCBI Taxonomy" id="2692619"/>
    <lineage>
        <taxon>Bacteria</taxon>
        <taxon>Pseudomonadati</taxon>
        <taxon>Pseudomonadota</taxon>
        <taxon>Alphaproteobacteria</taxon>
        <taxon>Sphingomonadales</taxon>
        <taxon>Sphingomonadaceae</taxon>
        <taxon>Novosphingobium</taxon>
    </lineage>
</organism>
<dbReference type="SUPFAM" id="SSF56801">
    <property type="entry name" value="Acetyl-CoA synthetase-like"/>
    <property type="match status" value="1"/>
</dbReference>
<reference evidence="5 6" key="1">
    <citation type="submission" date="2019-12" db="EMBL/GenBank/DDBJ databases">
        <authorList>
            <person name="Feng G."/>
            <person name="Zhu H."/>
        </authorList>
    </citation>
    <scope>NUCLEOTIDE SEQUENCE [LARGE SCALE GENOMIC DNA]</scope>
    <source>
        <strain evidence="5 6">FGD1</strain>
    </source>
</reference>
<dbReference type="InterPro" id="IPR042099">
    <property type="entry name" value="ANL_N_sf"/>
</dbReference>
<dbReference type="PANTHER" id="PTHR43201">
    <property type="entry name" value="ACYL-COA SYNTHETASE"/>
    <property type="match status" value="1"/>
</dbReference>
<feature type="domain" description="AMP-binding enzyme C-terminal" evidence="4">
    <location>
        <begin position="415"/>
        <end position="492"/>
    </location>
</feature>
<name>A0A7X4GK92_9SPHN</name>
<protein>
    <submittedName>
        <fullName evidence="5">AMP-binding protein</fullName>
    </submittedName>
</protein>
<feature type="domain" description="AMP-dependent synthetase/ligase" evidence="3">
    <location>
        <begin position="9"/>
        <end position="358"/>
    </location>
</feature>
<dbReference type="Pfam" id="PF13193">
    <property type="entry name" value="AMP-binding_C"/>
    <property type="match status" value="1"/>
</dbReference>
<keyword evidence="6" id="KW-1185">Reference proteome</keyword>
<dbReference type="PROSITE" id="PS00455">
    <property type="entry name" value="AMP_BINDING"/>
    <property type="match status" value="1"/>
</dbReference>
<dbReference type="InterPro" id="IPR045851">
    <property type="entry name" value="AMP-bd_C_sf"/>
</dbReference>
<dbReference type="GO" id="GO:0006631">
    <property type="term" value="P:fatty acid metabolic process"/>
    <property type="evidence" value="ECO:0007669"/>
    <property type="project" value="TreeGrafter"/>
</dbReference>
<dbReference type="EMBL" id="WVTD01000019">
    <property type="protein sequence ID" value="MYL99754.1"/>
    <property type="molecule type" value="Genomic_DNA"/>
</dbReference>
<sequence length="519" mass="56444">MSGHPGAIAALYPERDAVIAQDGTRLSYRDLDQRSLALAQHLHASGLAVGDAVALLIGNRLDFFVAAWAAQRSGLYFIPIATRLTPLELAYIFDDSAARALILDPMLIGPAEQALAFMEGPKPLVLTLDPVPGHEAVPLVVDPAQPLPEAIEGGDMLYTSGTTGRPKAVRRSLDFGPLGSDLRRAARAAELFGMDADSIFLSPAPLYHAAPLRFAMGQHRSGGSVVMMFKFGAEQALELIEREKVTHSQWVPTMFARLLDLPSEIRSRYDLSTHRIAIHAGAPCPPDVKRAMIAWWGPILHEYYSGTEGVGFTHTSSADWLARPGTVGRAYGCKIHIVDDDGTELAAGQTGNVYFEGRSGLVYHNAPEKTREAHHAAGWATFGDIGHVDDDGFLFLSDRRSFTIVSGGVNIYPAEIEAALATHPAIYDATAFGVPDPDLGETVQAVVQLRDGLGSAELAQDILAFLRERLAPFKLPKFLGFREELPRTETGKLMKHKIRDEYIEESGRGFNLRELGPRP</sequence>
<evidence type="ECO:0000313" key="5">
    <source>
        <dbReference type="EMBL" id="MYL99754.1"/>
    </source>
</evidence>
<evidence type="ECO:0000313" key="6">
    <source>
        <dbReference type="Proteomes" id="UP000465810"/>
    </source>
</evidence>
<dbReference type="Pfam" id="PF00501">
    <property type="entry name" value="AMP-binding"/>
    <property type="match status" value="1"/>
</dbReference>
<gene>
    <name evidence="5" type="ORF">GR702_18505</name>
</gene>
<dbReference type="InterPro" id="IPR020845">
    <property type="entry name" value="AMP-binding_CS"/>
</dbReference>
<comment type="caution">
    <text evidence="5">The sequence shown here is derived from an EMBL/GenBank/DDBJ whole genome shotgun (WGS) entry which is preliminary data.</text>
</comment>
<dbReference type="Gene3D" id="3.40.50.12780">
    <property type="entry name" value="N-terminal domain of ligase-like"/>
    <property type="match status" value="1"/>
</dbReference>
<dbReference type="PANTHER" id="PTHR43201:SF5">
    <property type="entry name" value="MEDIUM-CHAIN ACYL-COA LIGASE ACSF2, MITOCHONDRIAL"/>
    <property type="match status" value="1"/>
</dbReference>
<evidence type="ECO:0000259" key="4">
    <source>
        <dbReference type="Pfam" id="PF13193"/>
    </source>
</evidence>
<evidence type="ECO:0000256" key="2">
    <source>
        <dbReference type="ARBA" id="ARBA00022598"/>
    </source>
</evidence>
<dbReference type="InterPro" id="IPR000873">
    <property type="entry name" value="AMP-dep_synth/lig_dom"/>
</dbReference>
<evidence type="ECO:0000259" key="3">
    <source>
        <dbReference type="Pfam" id="PF00501"/>
    </source>
</evidence>
<keyword evidence="2" id="KW-0436">Ligase</keyword>
<evidence type="ECO:0000256" key="1">
    <source>
        <dbReference type="ARBA" id="ARBA00006432"/>
    </source>
</evidence>
<dbReference type="AlphaFoldDB" id="A0A7X4GK92"/>
<dbReference type="Gene3D" id="3.30.300.30">
    <property type="match status" value="1"/>
</dbReference>
<comment type="similarity">
    <text evidence="1">Belongs to the ATP-dependent AMP-binding enzyme family.</text>
</comment>
<proteinExistence type="inferred from homology"/>
<dbReference type="RefSeq" id="WP_160987183.1">
    <property type="nucleotide sequence ID" value="NZ_WVTD01000019.1"/>
</dbReference>
<accession>A0A7X4GK92</accession>